<organism evidence="8 9">
    <name type="scientific">Virgisporangium ochraceum</name>
    <dbReference type="NCBI Taxonomy" id="65505"/>
    <lineage>
        <taxon>Bacteria</taxon>
        <taxon>Bacillati</taxon>
        <taxon>Actinomycetota</taxon>
        <taxon>Actinomycetes</taxon>
        <taxon>Micromonosporales</taxon>
        <taxon>Micromonosporaceae</taxon>
        <taxon>Virgisporangium</taxon>
    </lineage>
</organism>
<dbReference type="GO" id="GO:0046677">
    <property type="term" value="P:response to antibiotic"/>
    <property type="evidence" value="ECO:0007669"/>
    <property type="project" value="UniProtKB-KW"/>
</dbReference>
<feature type="transmembrane region" description="Helical" evidence="6">
    <location>
        <begin position="180"/>
        <end position="201"/>
    </location>
</feature>
<feature type="transmembrane region" description="Helical" evidence="6">
    <location>
        <begin position="65"/>
        <end position="88"/>
    </location>
</feature>
<keyword evidence="2 6" id="KW-0812">Transmembrane</keyword>
<comment type="subcellular location">
    <subcellularLocation>
        <location evidence="6">Cell membrane</location>
        <topology evidence="6">Multi-pass membrane protein</topology>
    </subcellularLocation>
    <subcellularLocation>
        <location evidence="1">Membrane</location>
        <topology evidence="1">Multi-pass membrane protein</topology>
    </subcellularLocation>
</comment>
<evidence type="ECO:0000256" key="4">
    <source>
        <dbReference type="ARBA" id="ARBA00023136"/>
    </source>
</evidence>
<keyword evidence="6" id="KW-1003">Cell membrane</keyword>
<dbReference type="RefSeq" id="WP_203930708.1">
    <property type="nucleotide sequence ID" value="NZ_BOPH01000082.1"/>
</dbReference>
<feature type="transmembrane region" description="Helical" evidence="6">
    <location>
        <begin position="140"/>
        <end position="168"/>
    </location>
</feature>
<dbReference type="InterPro" id="IPR013525">
    <property type="entry name" value="ABC2_TM"/>
</dbReference>
<dbReference type="PROSITE" id="PS51012">
    <property type="entry name" value="ABC_TM2"/>
    <property type="match status" value="1"/>
</dbReference>
<dbReference type="GO" id="GO:0043190">
    <property type="term" value="C:ATP-binding cassette (ABC) transporter complex"/>
    <property type="evidence" value="ECO:0007669"/>
    <property type="project" value="InterPro"/>
</dbReference>
<evidence type="ECO:0000256" key="2">
    <source>
        <dbReference type="ARBA" id="ARBA00022692"/>
    </source>
</evidence>
<dbReference type="PIRSF" id="PIRSF006648">
    <property type="entry name" value="DrrB"/>
    <property type="match status" value="1"/>
</dbReference>
<dbReference type="Pfam" id="PF01061">
    <property type="entry name" value="ABC2_membrane"/>
    <property type="match status" value="1"/>
</dbReference>
<keyword evidence="4 6" id="KW-0472">Membrane</keyword>
<evidence type="ECO:0000256" key="1">
    <source>
        <dbReference type="ARBA" id="ARBA00004141"/>
    </source>
</evidence>
<dbReference type="AlphaFoldDB" id="A0A8J3ZUS3"/>
<dbReference type="PANTHER" id="PTHR43229">
    <property type="entry name" value="NODULATION PROTEIN J"/>
    <property type="match status" value="1"/>
</dbReference>
<name>A0A8J3ZUS3_9ACTN</name>
<feature type="transmembrane region" description="Helical" evidence="6">
    <location>
        <begin position="26"/>
        <end position="45"/>
    </location>
</feature>
<dbReference type="Proteomes" id="UP000635606">
    <property type="component" value="Unassembled WGS sequence"/>
</dbReference>
<dbReference type="InterPro" id="IPR047817">
    <property type="entry name" value="ABC2_TM_bact-type"/>
</dbReference>
<reference evidence="8" key="1">
    <citation type="submission" date="2021-01" db="EMBL/GenBank/DDBJ databases">
        <title>Whole genome shotgun sequence of Virgisporangium ochraceum NBRC 16418.</title>
        <authorList>
            <person name="Komaki H."/>
            <person name="Tamura T."/>
        </authorList>
    </citation>
    <scope>NUCLEOTIDE SEQUENCE</scope>
    <source>
        <strain evidence="8">NBRC 16418</strain>
    </source>
</reference>
<dbReference type="InterPro" id="IPR000412">
    <property type="entry name" value="ABC_2_transport"/>
</dbReference>
<evidence type="ECO:0000313" key="8">
    <source>
        <dbReference type="EMBL" id="GIJ70819.1"/>
    </source>
</evidence>
<comment type="caution">
    <text evidence="8">The sequence shown here is derived from an EMBL/GenBank/DDBJ whole genome shotgun (WGS) entry which is preliminary data.</text>
</comment>
<dbReference type="PANTHER" id="PTHR43229:SF2">
    <property type="entry name" value="NODULATION PROTEIN J"/>
    <property type="match status" value="1"/>
</dbReference>
<keyword evidence="5" id="KW-0046">Antibiotic resistance</keyword>
<dbReference type="GO" id="GO:0140359">
    <property type="term" value="F:ABC-type transporter activity"/>
    <property type="evidence" value="ECO:0007669"/>
    <property type="project" value="InterPro"/>
</dbReference>
<evidence type="ECO:0000256" key="5">
    <source>
        <dbReference type="ARBA" id="ARBA00023251"/>
    </source>
</evidence>
<evidence type="ECO:0000313" key="9">
    <source>
        <dbReference type="Proteomes" id="UP000635606"/>
    </source>
</evidence>
<keyword evidence="6" id="KW-0813">Transport</keyword>
<evidence type="ECO:0000256" key="6">
    <source>
        <dbReference type="RuleBase" id="RU361157"/>
    </source>
</evidence>
<proteinExistence type="inferred from homology"/>
<feature type="transmembrane region" description="Helical" evidence="6">
    <location>
        <begin position="230"/>
        <end position="252"/>
    </location>
</feature>
<feature type="transmembrane region" description="Helical" evidence="6">
    <location>
        <begin position="115"/>
        <end position="134"/>
    </location>
</feature>
<dbReference type="InterPro" id="IPR051784">
    <property type="entry name" value="Nod_factor_ABC_transporter"/>
</dbReference>
<comment type="similarity">
    <text evidence="6">Belongs to the ABC-2 integral membrane protein family.</text>
</comment>
<sequence>MRSLLSASKLVFARQGREARRDPGPFYLLPMLPALLMTVVFTALFDRITTVEGFHGRAGYVSFLVPGAVVLVALLGAGATSAGLAADLRGGFFDRLRLLPAHLAGQLIGRMAFEAVRLVPGALIVVAVGLALGADARNGAAGIAVVVALVAMLGVAYAGVFFAVAIGTRDPQTPFTLQPLGLPLAFLSSALVPLAVMPGWARPIARANPVTAVVDASREAMLGRLWSADLGLAAVVLFGWTVVGMILTALSLRRHLTRS</sequence>
<keyword evidence="9" id="KW-1185">Reference proteome</keyword>
<protein>
    <recommendedName>
        <fullName evidence="6">Transport permease protein</fullName>
    </recommendedName>
</protein>
<gene>
    <name evidence="8" type="ORF">Voc01_057360</name>
</gene>
<evidence type="ECO:0000259" key="7">
    <source>
        <dbReference type="PROSITE" id="PS51012"/>
    </source>
</evidence>
<feature type="domain" description="ABC transmembrane type-2" evidence="7">
    <location>
        <begin position="25"/>
        <end position="255"/>
    </location>
</feature>
<evidence type="ECO:0000256" key="3">
    <source>
        <dbReference type="ARBA" id="ARBA00022989"/>
    </source>
</evidence>
<keyword evidence="3 6" id="KW-1133">Transmembrane helix</keyword>
<accession>A0A8J3ZUS3</accession>
<dbReference type="EMBL" id="BOPH01000082">
    <property type="protein sequence ID" value="GIJ70819.1"/>
    <property type="molecule type" value="Genomic_DNA"/>
</dbReference>